<keyword evidence="4" id="KW-0245">EGF-like domain</keyword>
<keyword evidence="12 20" id="KW-1133">Transmembrane helix</keyword>
<keyword evidence="6 20" id="KW-0812">Transmembrane</keyword>
<keyword evidence="3" id="KW-0723">Serine/threonine-protein kinase</keyword>
<evidence type="ECO:0000256" key="7">
    <source>
        <dbReference type="ARBA" id="ARBA00022729"/>
    </source>
</evidence>
<feature type="domain" description="Protein kinase" evidence="21">
    <location>
        <begin position="285"/>
        <end position="559"/>
    </location>
</feature>
<comment type="subcellular location">
    <subcellularLocation>
        <location evidence="1">Membrane</location>
        <topology evidence="1">Single-pass type I membrane protein</topology>
    </subcellularLocation>
</comment>
<feature type="binding site" evidence="19">
    <location>
        <position position="315"/>
    </location>
    <ligand>
        <name>ATP</name>
        <dbReference type="ChEBI" id="CHEBI:30616"/>
    </ligand>
</feature>
<comment type="caution">
    <text evidence="22">The sequence shown here is derived from an EMBL/GenBank/DDBJ whole genome shotgun (WGS) entry which is preliminary data.</text>
</comment>
<comment type="catalytic activity">
    <reaction evidence="18">
        <text>L-seryl-[protein] + ATP = O-phospho-L-seryl-[protein] + ADP + H(+)</text>
        <dbReference type="Rhea" id="RHEA:17989"/>
        <dbReference type="Rhea" id="RHEA-COMP:9863"/>
        <dbReference type="Rhea" id="RHEA-COMP:11604"/>
        <dbReference type="ChEBI" id="CHEBI:15378"/>
        <dbReference type="ChEBI" id="CHEBI:29999"/>
        <dbReference type="ChEBI" id="CHEBI:30616"/>
        <dbReference type="ChEBI" id="CHEBI:83421"/>
        <dbReference type="ChEBI" id="CHEBI:456216"/>
        <dbReference type="EC" id="2.7.11.1"/>
    </reaction>
</comment>
<dbReference type="InterPro" id="IPR017441">
    <property type="entry name" value="Protein_kinase_ATP_BS"/>
</dbReference>
<dbReference type="InterPro" id="IPR008271">
    <property type="entry name" value="Ser/Thr_kinase_AS"/>
</dbReference>
<dbReference type="Proteomes" id="UP001457282">
    <property type="component" value="Unassembled WGS sequence"/>
</dbReference>
<dbReference type="InterPro" id="IPR011009">
    <property type="entry name" value="Kinase-like_dom_sf"/>
</dbReference>
<evidence type="ECO:0000256" key="3">
    <source>
        <dbReference type="ARBA" id="ARBA00022527"/>
    </source>
</evidence>
<accession>A0AAW1X613</accession>
<evidence type="ECO:0000256" key="20">
    <source>
        <dbReference type="SAM" id="Phobius"/>
    </source>
</evidence>
<protein>
    <recommendedName>
        <fullName evidence="2">non-specific serine/threonine protein kinase</fullName>
        <ecNumber evidence="2">2.7.11.1</ecNumber>
    </recommendedName>
</protein>
<evidence type="ECO:0000256" key="15">
    <source>
        <dbReference type="ARBA" id="ARBA00023170"/>
    </source>
</evidence>
<dbReference type="FunFam" id="1.10.510.10:FF:000237">
    <property type="entry name" value="G-type lectin S-receptor-like serine/threonine-protein kinase"/>
    <property type="match status" value="1"/>
</dbReference>
<keyword evidence="11 19" id="KW-0067">ATP-binding</keyword>
<evidence type="ECO:0000256" key="2">
    <source>
        <dbReference type="ARBA" id="ARBA00012513"/>
    </source>
</evidence>
<evidence type="ECO:0000256" key="11">
    <source>
        <dbReference type="ARBA" id="ARBA00022840"/>
    </source>
</evidence>
<dbReference type="PROSITE" id="PS00107">
    <property type="entry name" value="PROTEIN_KINASE_ATP"/>
    <property type="match status" value="1"/>
</dbReference>
<dbReference type="Gene3D" id="1.10.510.10">
    <property type="entry name" value="Transferase(Phosphotransferase) domain 1"/>
    <property type="match status" value="1"/>
</dbReference>
<gene>
    <name evidence="22" type="ORF">M0R45_019661</name>
</gene>
<evidence type="ECO:0000256" key="1">
    <source>
        <dbReference type="ARBA" id="ARBA00004479"/>
    </source>
</evidence>
<dbReference type="PANTHER" id="PTHR47976:SF108">
    <property type="entry name" value="G-TYPE LECTIN S-RECEPTOR-LIKE SERINE_THREONINE-PROTEIN KINASE LECRK1"/>
    <property type="match status" value="1"/>
</dbReference>
<evidence type="ECO:0000256" key="16">
    <source>
        <dbReference type="ARBA" id="ARBA00023180"/>
    </source>
</evidence>
<feature type="transmembrane region" description="Helical" evidence="20">
    <location>
        <begin position="224"/>
        <end position="250"/>
    </location>
</feature>
<evidence type="ECO:0000256" key="6">
    <source>
        <dbReference type="ARBA" id="ARBA00022692"/>
    </source>
</evidence>
<evidence type="ECO:0000256" key="13">
    <source>
        <dbReference type="ARBA" id="ARBA00023136"/>
    </source>
</evidence>
<evidence type="ECO:0000256" key="9">
    <source>
        <dbReference type="ARBA" id="ARBA00022741"/>
    </source>
</evidence>
<keyword evidence="14" id="KW-1015">Disulfide bond</keyword>
<dbReference type="Gene3D" id="3.30.200.20">
    <property type="entry name" value="Phosphorylase Kinase, domain 1"/>
    <property type="match status" value="1"/>
</dbReference>
<dbReference type="SUPFAM" id="SSF56112">
    <property type="entry name" value="Protein kinase-like (PK-like)"/>
    <property type="match status" value="1"/>
</dbReference>
<dbReference type="PROSITE" id="PS50011">
    <property type="entry name" value="PROTEIN_KINASE_DOM"/>
    <property type="match status" value="1"/>
</dbReference>
<evidence type="ECO:0000313" key="22">
    <source>
        <dbReference type="EMBL" id="KAK9932423.1"/>
    </source>
</evidence>
<evidence type="ECO:0000256" key="18">
    <source>
        <dbReference type="ARBA" id="ARBA00048679"/>
    </source>
</evidence>
<sequence length="575" mass="64788">MFTLQSDGSLVLSTTQFPQDSPRTNYWSAGNTDIGFQVIFNQSGLIYLTSNNGTILATISPNTAVSNEDFYQRATLDYDGVLRHYVYPKSSSSRGSGPNAWSTSSFIPSNICTAIVEKIGGGACGINSLCRHDDQRPTCRCPNGYTFIDPYDELQGCKQNFVPQSCGAGSSPETDAFDFQELQNTDMPYMDFEFFQGLFVKLRKDNCTLKEGCLNSKKKDDSTLIFVGSVLLSSLGILNFILPLITYLVVSRIYSRKAEVVQPYQVMPGVYLKYFTYDELKQATNEFKEELGRGASATVFKGFLASDKGKFVAVKSLDAKVRESDLEFNAEVSSIGRTNHRNLVQLLGFCNEGQHRILVYEFMSNGSLASFLFAESRPNWYQRRQIALGTARGLLYLHEECSSQIIHCDIKPQNILLDDSFAAKISDFGLAKLLRMDQTRTNTGIRGTKGYVAPEWFKNSLITPKVDVYSFGILLLEIICCRKKFDEEVEDEDQMILADWAYDCYKQKKLHLLLDNNDEAMEDIKKMEKYMMIAMWCIQEDPSLRPTMKNTIQMLEGIVEVSIPPNPSSFRSSSL</sequence>
<dbReference type="InterPro" id="IPR000719">
    <property type="entry name" value="Prot_kinase_dom"/>
</dbReference>
<evidence type="ECO:0000256" key="4">
    <source>
        <dbReference type="ARBA" id="ARBA00022536"/>
    </source>
</evidence>
<dbReference type="InterPro" id="IPR051343">
    <property type="entry name" value="G-type_lectin_kinases/EP1-like"/>
</dbReference>
<keyword evidence="8" id="KW-0430">Lectin</keyword>
<dbReference type="EMBL" id="JBEDUW010000004">
    <property type="protein sequence ID" value="KAK9932423.1"/>
    <property type="molecule type" value="Genomic_DNA"/>
</dbReference>
<keyword evidence="23" id="KW-1185">Reference proteome</keyword>
<dbReference type="GO" id="GO:0004674">
    <property type="term" value="F:protein serine/threonine kinase activity"/>
    <property type="evidence" value="ECO:0007669"/>
    <property type="project" value="UniProtKB-KW"/>
</dbReference>
<reference evidence="22 23" key="1">
    <citation type="journal article" date="2023" name="G3 (Bethesda)">
        <title>A chromosome-length genome assembly and annotation of blackberry (Rubus argutus, cv. 'Hillquist').</title>
        <authorList>
            <person name="Bruna T."/>
            <person name="Aryal R."/>
            <person name="Dudchenko O."/>
            <person name="Sargent D.J."/>
            <person name="Mead D."/>
            <person name="Buti M."/>
            <person name="Cavallini A."/>
            <person name="Hytonen T."/>
            <person name="Andres J."/>
            <person name="Pham M."/>
            <person name="Weisz D."/>
            <person name="Mascagni F."/>
            <person name="Usai G."/>
            <person name="Natali L."/>
            <person name="Bassil N."/>
            <person name="Fernandez G.E."/>
            <person name="Lomsadze A."/>
            <person name="Armour M."/>
            <person name="Olukolu B."/>
            <person name="Poorten T."/>
            <person name="Britton C."/>
            <person name="Davik J."/>
            <person name="Ashrafi H."/>
            <person name="Aiden E.L."/>
            <person name="Borodovsky M."/>
            <person name="Worthington M."/>
        </authorList>
    </citation>
    <scope>NUCLEOTIDE SEQUENCE [LARGE SCALE GENOMIC DNA]</scope>
    <source>
        <strain evidence="22">PI 553951</strain>
    </source>
</reference>
<evidence type="ECO:0000259" key="21">
    <source>
        <dbReference type="PROSITE" id="PS50011"/>
    </source>
</evidence>
<evidence type="ECO:0000256" key="19">
    <source>
        <dbReference type="PROSITE-ProRule" id="PRU10141"/>
    </source>
</evidence>
<keyword evidence="10" id="KW-0418">Kinase</keyword>
<keyword evidence="15" id="KW-0675">Receptor</keyword>
<dbReference type="Gene3D" id="2.90.10.10">
    <property type="entry name" value="Bulb-type lectin domain"/>
    <property type="match status" value="1"/>
</dbReference>
<dbReference type="AlphaFoldDB" id="A0AAW1X613"/>
<dbReference type="InterPro" id="IPR036426">
    <property type="entry name" value="Bulb-type_lectin_dom_sf"/>
</dbReference>
<dbReference type="GO" id="GO:0016020">
    <property type="term" value="C:membrane"/>
    <property type="evidence" value="ECO:0007669"/>
    <property type="project" value="UniProtKB-SubCell"/>
</dbReference>
<keyword evidence="13 20" id="KW-0472">Membrane</keyword>
<evidence type="ECO:0000313" key="23">
    <source>
        <dbReference type="Proteomes" id="UP001457282"/>
    </source>
</evidence>
<evidence type="ECO:0000256" key="17">
    <source>
        <dbReference type="ARBA" id="ARBA00047899"/>
    </source>
</evidence>
<keyword evidence="16" id="KW-0325">Glycoprotein</keyword>
<keyword evidence="9 19" id="KW-0547">Nucleotide-binding</keyword>
<dbReference type="GO" id="GO:0030246">
    <property type="term" value="F:carbohydrate binding"/>
    <property type="evidence" value="ECO:0007669"/>
    <property type="project" value="UniProtKB-KW"/>
</dbReference>
<evidence type="ECO:0000256" key="8">
    <source>
        <dbReference type="ARBA" id="ARBA00022734"/>
    </source>
</evidence>
<dbReference type="SMART" id="SM00220">
    <property type="entry name" value="S_TKc"/>
    <property type="match status" value="1"/>
</dbReference>
<dbReference type="EC" id="2.7.11.1" evidence="2"/>
<evidence type="ECO:0000256" key="10">
    <source>
        <dbReference type="ARBA" id="ARBA00022777"/>
    </source>
</evidence>
<organism evidence="22 23">
    <name type="scientific">Rubus argutus</name>
    <name type="common">Southern blackberry</name>
    <dbReference type="NCBI Taxonomy" id="59490"/>
    <lineage>
        <taxon>Eukaryota</taxon>
        <taxon>Viridiplantae</taxon>
        <taxon>Streptophyta</taxon>
        <taxon>Embryophyta</taxon>
        <taxon>Tracheophyta</taxon>
        <taxon>Spermatophyta</taxon>
        <taxon>Magnoliopsida</taxon>
        <taxon>eudicotyledons</taxon>
        <taxon>Gunneridae</taxon>
        <taxon>Pentapetalae</taxon>
        <taxon>rosids</taxon>
        <taxon>fabids</taxon>
        <taxon>Rosales</taxon>
        <taxon>Rosaceae</taxon>
        <taxon>Rosoideae</taxon>
        <taxon>Rosoideae incertae sedis</taxon>
        <taxon>Rubus</taxon>
    </lineage>
</organism>
<keyword evidence="7" id="KW-0732">Signal</keyword>
<dbReference type="FunFam" id="3.30.200.20:FF:000059">
    <property type="entry name" value="S-receptor-like serine/threonine-protein kinase"/>
    <property type="match status" value="1"/>
</dbReference>
<proteinExistence type="predicted"/>
<evidence type="ECO:0000256" key="12">
    <source>
        <dbReference type="ARBA" id="ARBA00022989"/>
    </source>
</evidence>
<comment type="catalytic activity">
    <reaction evidence="17">
        <text>L-threonyl-[protein] + ATP = O-phospho-L-threonyl-[protein] + ADP + H(+)</text>
        <dbReference type="Rhea" id="RHEA:46608"/>
        <dbReference type="Rhea" id="RHEA-COMP:11060"/>
        <dbReference type="Rhea" id="RHEA-COMP:11605"/>
        <dbReference type="ChEBI" id="CHEBI:15378"/>
        <dbReference type="ChEBI" id="CHEBI:30013"/>
        <dbReference type="ChEBI" id="CHEBI:30616"/>
        <dbReference type="ChEBI" id="CHEBI:61977"/>
        <dbReference type="ChEBI" id="CHEBI:456216"/>
        <dbReference type="EC" id="2.7.11.1"/>
    </reaction>
</comment>
<dbReference type="Pfam" id="PF00069">
    <property type="entry name" value="Pkinase"/>
    <property type="match status" value="1"/>
</dbReference>
<dbReference type="PANTHER" id="PTHR47976">
    <property type="entry name" value="G-TYPE LECTIN S-RECEPTOR-LIKE SERINE/THREONINE-PROTEIN KINASE SD2-5"/>
    <property type="match status" value="1"/>
</dbReference>
<keyword evidence="5" id="KW-0808">Transferase</keyword>
<dbReference type="GO" id="GO:0005524">
    <property type="term" value="F:ATP binding"/>
    <property type="evidence" value="ECO:0007669"/>
    <property type="project" value="UniProtKB-UniRule"/>
</dbReference>
<dbReference type="PROSITE" id="PS00108">
    <property type="entry name" value="PROTEIN_KINASE_ST"/>
    <property type="match status" value="1"/>
</dbReference>
<evidence type="ECO:0000256" key="5">
    <source>
        <dbReference type="ARBA" id="ARBA00022679"/>
    </source>
</evidence>
<name>A0AAW1X613_RUBAR</name>
<evidence type="ECO:0000256" key="14">
    <source>
        <dbReference type="ARBA" id="ARBA00023157"/>
    </source>
</evidence>